<dbReference type="InterPro" id="IPR002641">
    <property type="entry name" value="PNPLA_dom"/>
</dbReference>
<organism evidence="4 5">
    <name type="scientific">Sorangium atrum</name>
    <dbReference type="NCBI Taxonomy" id="2995308"/>
    <lineage>
        <taxon>Bacteria</taxon>
        <taxon>Pseudomonadati</taxon>
        <taxon>Myxococcota</taxon>
        <taxon>Polyangia</taxon>
        <taxon>Polyangiales</taxon>
        <taxon>Polyangiaceae</taxon>
        <taxon>Sorangium</taxon>
    </lineage>
</organism>
<gene>
    <name evidence="4" type="ORF">POL72_13450</name>
</gene>
<dbReference type="Gene3D" id="3.40.1090.10">
    <property type="entry name" value="Cytosolic phospholipase A2 catalytic domain"/>
    <property type="match status" value="2"/>
</dbReference>
<feature type="domain" description="PNPLA" evidence="3">
    <location>
        <begin position="6"/>
        <end position="203"/>
    </location>
</feature>
<dbReference type="EMBL" id="JAQNDK010000001">
    <property type="protein sequence ID" value="MDC0678744.1"/>
    <property type="molecule type" value="Genomic_DNA"/>
</dbReference>
<keyword evidence="2" id="KW-0442">Lipid degradation</keyword>
<proteinExistence type="predicted"/>
<evidence type="ECO:0000259" key="3">
    <source>
        <dbReference type="PROSITE" id="PS51635"/>
    </source>
</evidence>
<dbReference type="PANTHER" id="PTHR46394:SF1">
    <property type="entry name" value="PNPLA DOMAIN-CONTAINING PROTEIN"/>
    <property type="match status" value="1"/>
</dbReference>
<feature type="short sequence motif" description="DGA/G" evidence="2">
    <location>
        <begin position="190"/>
        <end position="192"/>
    </location>
</feature>
<feature type="short sequence motif" description="GXGXXG" evidence="2">
    <location>
        <begin position="10"/>
        <end position="15"/>
    </location>
</feature>
<dbReference type="Pfam" id="PF01734">
    <property type="entry name" value="Patatin"/>
    <property type="match status" value="1"/>
</dbReference>
<comment type="caution">
    <text evidence="4">The sequence shown here is derived from an EMBL/GenBank/DDBJ whole genome shotgun (WGS) entry which is preliminary data.</text>
</comment>
<protein>
    <submittedName>
        <fullName evidence="4">Patatin-like phospholipase family protein</fullName>
    </submittedName>
</protein>
<evidence type="ECO:0000313" key="5">
    <source>
        <dbReference type="Proteomes" id="UP001217485"/>
    </source>
</evidence>
<dbReference type="InterPro" id="IPR016035">
    <property type="entry name" value="Acyl_Trfase/lysoPLipase"/>
</dbReference>
<feature type="active site" description="Proton acceptor" evidence="2">
    <location>
        <position position="190"/>
    </location>
</feature>
<feature type="short sequence motif" description="GXSXG" evidence="2">
    <location>
        <begin position="39"/>
        <end position="43"/>
    </location>
</feature>
<reference evidence="4 5" key="1">
    <citation type="submission" date="2023-01" db="EMBL/GenBank/DDBJ databases">
        <title>Minimal conservation of predation-associated metabolite biosynthetic gene clusters underscores biosynthetic potential of Myxococcota including descriptions for ten novel species: Archangium lansinium sp. nov., Myxococcus landrumus sp. nov., Nannocystis bai.</title>
        <authorList>
            <person name="Ahearne A."/>
            <person name="Stevens C."/>
            <person name="Dowd S."/>
        </authorList>
    </citation>
    <scope>NUCLEOTIDE SEQUENCE [LARGE SCALE GENOMIC DNA]</scope>
    <source>
        <strain evidence="4 5">WIWO2</strain>
    </source>
</reference>
<name>A0ABT5BX50_9BACT</name>
<dbReference type="SUPFAM" id="SSF52151">
    <property type="entry name" value="FabD/lysophospholipase-like"/>
    <property type="match status" value="1"/>
</dbReference>
<dbReference type="Proteomes" id="UP001217485">
    <property type="component" value="Unassembled WGS sequence"/>
</dbReference>
<keyword evidence="5" id="KW-1185">Reference proteome</keyword>
<dbReference type="CDD" id="cd07207">
    <property type="entry name" value="Pat_ExoU_VipD_like"/>
    <property type="match status" value="1"/>
</dbReference>
<dbReference type="InterPro" id="IPR052580">
    <property type="entry name" value="Lipid_Hydrolase"/>
</dbReference>
<sequence length="328" mass="34933">MTIRNLVFQGGGVKGMAYVGAIAELEKRSALAAVTSVAGTSAGAITAALLAVGAGAEQVGRILRSTDFTSFMDGSGWVVGDTVRLFNGYGIHPGKAFETWLRAQIAELTGVLTGRAQPDLTFGDLQALAAQHPGRARALYVVTTNLTRQVAEVFSAEAQADVPVYQAVRMSMSIPLFFEAYPFRGDLYVDGGVSWNYPIDLFDGTHRRPILGLLGKAVGVNPGTLGFSLGTKAQIDSAKDGWRPLPARIDGLEGYVKALTSFILDTSTLLHLDSAAIQRTVFIDNANIPTTDFEITPAQMDALIENGAAATRRWFEAHPLASWAAASR</sequence>
<evidence type="ECO:0000313" key="4">
    <source>
        <dbReference type="EMBL" id="MDC0678744.1"/>
    </source>
</evidence>
<dbReference type="RefSeq" id="WP_272095583.1">
    <property type="nucleotide sequence ID" value="NZ_JAQNDK010000001.1"/>
</dbReference>
<evidence type="ECO:0000256" key="2">
    <source>
        <dbReference type="PROSITE-ProRule" id="PRU01161"/>
    </source>
</evidence>
<dbReference type="PROSITE" id="PS51635">
    <property type="entry name" value="PNPLA"/>
    <property type="match status" value="1"/>
</dbReference>
<keyword evidence="1 2" id="KW-0443">Lipid metabolism</keyword>
<dbReference type="PANTHER" id="PTHR46394">
    <property type="entry name" value="ANNEXIN"/>
    <property type="match status" value="1"/>
</dbReference>
<evidence type="ECO:0000256" key="1">
    <source>
        <dbReference type="ARBA" id="ARBA00023098"/>
    </source>
</evidence>
<keyword evidence="2" id="KW-0378">Hydrolase</keyword>
<accession>A0ABT5BX50</accession>
<feature type="active site" description="Nucleophile" evidence="2">
    <location>
        <position position="41"/>
    </location>
</feature>